<dbReference type="RefSeq" id="WP_244740878.1">
    <property type="nucleotide sequence ID" value="NZ_CP095071.1"/>
</dbReference>
<gene>
    <name evidence="1" type="ORF">MUN87_13365</name>
</gene>
<dbReference type="InterPro" id="IPR032209">
    <property type="entry name" value="DUF5028"/>
</dbReference>
<protein>
    <submittedName>
        <fullName evidence="1">DUF5028 domain-containing protein</fullName>
    </submittedName>
</protein>
<evidence type="ECO:0000313" key="1">
    <source>
        <dbReference type="EMBL" id="UOQ83743.1"/>
    </source>
</evidence>
<accession>A0ABY4GHC7</accession>
<keyword evidence="2" id="KW-1185">Reference proteome</keyword>
<name>A0ABY4GHC7_9BACI</name>
<organism evidence="1 2">
    <name type="scientific">Gracilibacillus salinarum</name>
    <dbReference type="NCBI Taxonomy" id="2932255"/>
    <lineage>
        <taxon>Bacteria</taxon>
        <taxon>Bacillati</taxon>
        <taxon>Bacillota</taxon>
        <taxon>Bacilli</taxon>
        <taxon>Bacillales</taxon>
        <taxon>Bacillaceae</taxon>
        <taxon>Gracilibacillus</taxon>
    </lineage>
</organism>
<proteinExistence type="predicted"/>
<dbReference type="Pfam" id="PF16431">
    <property type="entry name" value="DUF5028"/>
    <property type="match status" value="1"/>
</dbReference>
<dbReference type="Proteomes" id="UP000831537">
    <property type="component" value="Chromosome"/>
</dbReference>
<evidence type="ECO:0000313" key="2">
    <source>
        <dbReference type="Proteomes" id="UP000831537"/>
    </source>
</evidence>
<dbReference type="EMBL" id="CP095071">
    <property type="protein sequence ID" value="UOQ83743.1"/>
    <property type="molecule type" value="Genomic_DNA"/>
</dbReference>
<reference evidence="1 2" key="1">
    <citation type="submission" date="2022-04" db="EMBL/GenBank/DDBJ databases">
        <title>Gracilibacillus sp. isolated from saltern.</title>
        <authorList>
            <person name="Won M."/>
            <person name="Lee C.-M."/>
            <person name="Woen H.-Y."/>
            <person name="Kwon S.-W."/>
        </authorList>
    </citation>
    <scope>NUCLEOTIDE SEQUENCE [LARGE SCALE GENOMIC DNA]</scope>
    <source>
        <strain evidence="1 2">SSPM10-3</strain>
    </source>
</reference>
<sequence length="210" mass="24188">MKKLFLGFLCLALTVGVGIRIWNVNKDVELPPVHTFKMSEEVAIEDNIFLDDFENMDGYTVTVNDAEIIPYEAYLAKYQYQDDPDNPLFAEEDFLFPEMVYDIDITVKNTKKTDNPKEQSGINFIHYYLIGTDFELQISDELYRVGNPDLETGMTDGFRLRPETEMNFHLPFYFSPSAIAGPLQVKDITSDDIYLVVSLYPHVNQILIES</sequence>